<dbReference type="Gene3D" id="3.90.180.10">
    <property type="entry name" value="Medium-chain alcohol dehydrogenases, catalytic domain"/>
    <property type="match status" value="1"/>
</dbReference>
<dbReference type="SUPFAM" id="SSF49344">
    <property type="entry name" value="CBD9-like"/>
    <property type="match status" value="1"/>
</dbReference>
<dbReference type="SUPFAM" id="SSF50129">
    <property type="entry name" value="GroES-like"/>
    <property type="match status" value="1"/>
</dbReference>
<feature type="domain" description="Alcohol dehydrogenase-like N-terminal" evidence="3">
    <location>
        <begin position="305"/>
        <end position="417"/>
    </location>
</feature>
<dbReference type="SUPFAM" id="SSF51735">
    <property type="entry name" value="NAD(P)-binding Rossmann-fold domains"/>
    <property type="match status" value="1"/>
</dbReference>
<dbReference type="Gene3D" id="3.40.50.720">
    <property type="entry name" value="NAD(P)-binding Rossmann-like Domain"/>
    <property type="match status" value="1"/>
</dbReference>
<organism evidence="4">
    <name type="scientific">Noctiluca scintillans</name>
    <name type="common">Sea sparkle</name>
    <name type="synonym">Red tide dinoflagellate</name>
    <dbReference type="NCBI Taxonomy" id="2966"/>
    <lineage>
        <taxon>Eukaryota</taxon>
        <taxon>Sar</taxon>
        <taxon>Alveolata</taxon>
        <taxon>Dinophyceae</taxon>
        <taxon>Noctilucales</taxon>
        <taxon>Noctilucaceae</taxon>
        <taxon>Noctiluca</taxon>
    </lineage>
</organism>
<dbReference type="InterPro" id="IPR050129">
    <property type="entry name" value="Zn_alcohol_dh"/>
</dbReference>
<dbReference type="Pfam" id="PF08240">
    <property type="entry name" value="ADH_N"/>
    <property type="match status" value="1"/>
</dbReference>
<gene>
    <name evidence="4" type="ORF">NSCI0253_LOCUS35927</name>
</gene>
<evidence type="ECO:0000259" key="2">
    <source>
        <dbReference type="Pfam" id="PF00107"/>
    </source>
</evidence>
<dbReference type="PANTHER" id="PTHR43401">
    <property type="entry name" value="L-THREONINE 3-DEHYDROGENASE"/>
    <property type="match status" value="1"/>
</dbReference>
<sequence length="623" mass="67525">MSDIPSARRLACESSVVALYSPSSPLEASSPYHAFARSPATVLFGTPALWPGPRGSATTARLLWNESALFVCWELEGNVALPVTPSQVDPECFGALLDGAAPADQRTVLLDERVECFLWRPETDSPTVSQTYFAFEVGYGGKALTTRARFDGTKDFTWGSEAYVAWSQNLPVGWSGAASPTPSQMAGVPQPNKRVVIAEFQWSAMGMTPGPGLRIGLHRAEYPSGGPTGVLGKSEVDKLLGEMVWTSWIDPGDDVVNFHRPEMFGTLELVSGMQTTCWCKAARLTSPTVLSVVDSPKPSLDECPAGSLLVDAKYASVCGSDMPYFKAEKFMASSCYWDRDGFCGHEVVGIVIASKSTSFQPGDAVMALPSSYFKAHVSSKQEWYREEVHGVLLKDFPVRGGFSKVYTSHELYCYKIKECVPRALAAQGLGTVLKMARKLGSVIGKTVVVVGQGQNGLIATRLMSQLCAKTVIAVEPLEYRRQISLTFGANQAVSPEQAQAVIFASTHGRGADVVLEMVGHNQATINECLSYVASSGIIMAFGVPDDAVYSFSYSLLFRKNVTLMTTVVPDPGVDFPEAVRLVEEGRFNTDGIFTHTMPLERVHEAFVLASSYTDQVVKLVIEF</sequence>
<dbReference type="Gene3D" id="2.60.40.1190">
    <property type="match status" value="1"/>
</dbReference>
<evidence type="ECO:0000256" key="1">
    <source>
        <dbReference type="ARBA" id="ARBA00023002"/>
    </source>
</evidence>
<dbReference type="AlphaFoldDB" id="A0A7S1AQT7"/>
<proteinExistence type="predicted"/>
<dbReference type="InterPro" id="IPR011032">
    <property type="entry name" value="GroES-like_sf"/>
</dbReference>
<dbReference type="InterPro" id="IPR036291">
    <property type="entry name" value="NAD(P)-bd_dom_sf"/>
</dbReference>
<name>A0A7S1AQT7_NOCSC</name>
<dbReference type="Pfam" id="PF00107">
    <property type="entry name" value="ADH_zinc_N"/>
    <property type="match status" value="1"/>
</dbReference>
<accession>A0A7S1AQT7</accession>
<dbReference type="InterPro" id="IPR013154">
    <property type="entry name" value="ADH-like_N"/>
</dbReference>
<protein>
    <recommendedName>
        <fullName evidence="5">Alcohol dehydrogenase-like C-terminal domain-containing protein</fullName>
    </recommendedName>
</protein>
<reference evidence="4" key="1">
    <citation type="submission" date="2021-01" db="EMBL/GenBank/DDBJ databases">
        <authorList>
            <person name="Corre E."/>
            <person name="Pelletier E."/>
            <person name="Niang G."/>
            <person name="Scheremetjew M."/>
            <person name="Finn R."/>
            <person name="Kale V."/>
            <person name="Holt S."/>
            <person name="Cochrane G."/>
            <person name="Meng A."/>
            <person name="Brown T."/>
            <person name="Cohen L."/>
        </authorList>
    </citation>
    <scope>NUCLEOTIDE SEQUENCE</scope>
</reference>
<dbReference type="InterPro" id="IPR013149">
    <property type="entry name" value="ADH-like_C"/>
</dbReference>
<feature type="domain" description="Alcohol dehydrogenase-like C-terminal" evidence="2">
    <location>
        <begin position="456"/>
        <end position="583"/>
    </location>
</feature>
<evidence type="ECO:0008006" key="5">
    <source>
        <dbReference type="Google" id="ProtNLM"/>
    </source>
</evidence>
<evidence type="ECO:0000313" key="4">
    <source>
        <dbReference type="EMBL" id="CAD8861572.1"/>
    </source>
</evidence>
<keyword evidence="1" id="KW-0560">Oxidoreductase</keyword>
<dbReference type="PANTHER" id="PTHR43401:SF2">
    <property type="entry name" value="L-THREONINE 3-DEHYDROGENASE"/>
    <property type="match status" value="1"/>
</dbReference>
<dbReference type="EMBL" id="HBFQ01050369">
    <property type="protein sequence ID" value="CAD8861572.1"/>
    <property type="molecule type" value="Transcribed_RNA"/>
</dbReference>
<dbReference type="GO" id="GO:0016491">
    <property type="term" value="F:oxidoreductase activity"/>
    <property type="evidence" value="ECO:0007669"/>
    <property type="project" value="UniProtKB-KW"/>
</dbReference>
<evidence type="ECO:0000259" key="3">
    <source>
        <dbReference type="Pfam" id="PF08240"/>
    </source>
</evidence>